<dbReference type="GO" id="GO:0033567">
    <property type="term" value="P:DNA replication, Okazaki fragment processing"/>
    <property type="evidence" value="ECO:0007669"/>
    <property type="project" value="InterPro"/>
</dbReference>
<dbReference type="SUPFAM" id="SSF88723">
    <property type="entry name" value="PIN domain-like"/>
    <property type="match status" value="1"/>
</dbReference>
<dbReference type="GO" id="GO:0003677">
    <property type="term" value="F:DNA binding"/>
    <property type="evidence" value="ECO:0007669"/>
    <property type="project" value="InterPro"/>
</dbReference>
<dbReference type="Gene3D" id="3.40.50.1010">
    <property type="entry name" value="5'-nuclease"/>
    <property type="match status" value="1"/>
</dbReference>
<keyword evidence="1" id="KW-0540">Nuclease</keyword>
<dbReference type="GO" id="GO:0008409">
    <property type="term" value="F:5'-3' exonuclease activity"/>
    <property type="evidence" value="ECO:0007669"/>
    <property type="project" value="InterPro"/>
</dbReference>
<gene>
    <name evidence="5" type="ORF">C4D60_Mb01t05760</name>
</gene>
<dbReference type="SMART" id="SM00475">
    <property type="entry name" value="53EXOc"/>
    <property type="match status" value="1"/>
</dbReference>
<evidence type="ECO:0000256" key="2">
    <source>
        <dbReference type="ARBA" id="ARBA00022801"/>
    </source>
</evidence>
<evidence type="ECO:0000313" key="5">
    <source>
        <dbReference type="EMBL" id="THU62496.1"/>
    </source>
</evidence>
<dbReference type="InterPro" id="IPR002421">
    <property type="entry name" value="5-3_exonuclease"/>
</dbReference>
<dbReference type="EMBL" id="PYDT01000004">
    <property type="protein sequence ID" value="THU62496.1"/>
    <property type="molecule type" value="Genomic_DNA"/>
</dbReference>
<dbReference type="STRING" id="52838.A0A4V6T4G6"/>
<dbReference type="InterPro" id="IPR020046">
    <property type="entry name" value="5-3_exonucl_a-hlix_arch_N"/>
</dbReference>
<reference evidence="5 6" key="1">
    <citation type="journal article" date="2019" name="Nat. Plants">
        <title>Genome sequencing of Musa balbisiana reveals subgenome evolution and function divergence in polyploid bananas.</title>
        <authorList>
            <person name="Yao X."/>
        </authorList>
    </citation>
    <scope>NUCLEOTIDE SEQUENCE [LARGE SCALE GENOMIC DNA]</scope>
    <source>
        <strain evidence="6">cv. DH-PKW</strain>
        <tissue evidence="5">Leaves</tissue>
    </source>
</reference>
<dbReference type="FunFam" id="3.40.50.1010:FF:000028">
    <property type="entry name" value="5'-3' exonuclease family protein"/>
    <property type="match status" value="1"/>
</dbReference>
<name>A0A4V6T4G6_MUSBA</name>
<keyword evidence="2" id="KW-0378">Hydrolase</keyword>
<proteinExistence type="predicted"/>
<sequence length="451" mass="50209">MVRMACCRLSLYRIHASWRDLHVLGGWNRPGLEAGRKIRHSCFSTRFHHGPLTFLSKRGFSMLPIFPKSDPSNTAEGLPLQYSLQNSSTSGKAVPCEGTDSSNLQKSEPSIDPMNNRVMLVDGTAIMYRSYYKLLAKLQHGLLEQADGNADWVLTIFTALSLLLDVLEFVPSHVAVIFDYDGVPYGHTTAMPSKECYMAKGLTFRHMLYPSYKSNRNPTPDTVVQSLQYFKASIKAMSIKVVEVPGVEADDVVGTLAVNSVSTGYKVRVVSPDKDFFQIISPSLRILRIAPRGPGLLMLLLLLVTRVEGIGDVNALKLITKFGSLENLLLCVDQVDDERIRKALIACADQAVLCKNLVHWRICYCVLIKLMMSALIACADQAVLCKNLATLRSDLPSYMVPFKTPDLVFRKPQDNGDKFITLLRALGAYAEGFSPDPIIRRAAYLWNKLKT</sequence>
<dbReference type="Proteomes" id="UP000317650">
    <property type="component" value="Chromosome 1"/>
</dbReference>
<dbReference type="SUPFAM" id="SSF47807">
    <property type="entry name" value="5' to 3' exonuclease, C-terminal subdomain"/>
    <property type="match status" value="1"/>
</dbReference>
<dbReference type="Gene3D" id="1.10.150.20">
    <property type="entry name" value="5' to 3' exonuclease, C-terminal subdomain"/>
    <property type="match status" value="1"/>
</dbReference>
<dbReference type="AlphaFoldDB" id="A0A4V6T4G6"/>
<keyword evidence="6" id="KW-1185">Reference proteome</keyword>
<evidence type="ECO:0000256" key="3">
    <source>
        <dbReference type="SAM" id="MobiDB-lite"/>
    </source>
</evidence>
<comment type="caution">
    <text evidence="5">The sequence shown here is derived from an EMBL/GenBank/DDBJ whole genome shotgun (WGS) entry which is preliminary data.</text>
</comment>
<feature type="domain" description="5'-3' exonuclease" evidence="4">
    <location>
        <begin position="116"/>
        <end position="373"/>
    </location>
</feature>
<feature type="compositionally biased region" description="Polar residues" evidence="3">
    <location>
        <begin position="99"/>
        <end position="108"/>
    </location>
</feature>
<dbReference type="CDD" id="cd09859">
    <property type="entry name" value="PIN_53EXO"/>
    <property type="match status" value="1"/>
</dbReference>
<feature type="region of interest" description="Disordered" evidence="3">
    <location>
        <begin position="88"/>
        <end position="109"/>
    </location>
</feature>
<evidence type="ECO:0000256" key="1">
    <source>
        <dbReference type="ARBA" id="ARBA00022722"/>
    </source>
</evidence>
<evidence type="ECO:0000313" key="6">
    <source>
        <dbReference type="Proteomes" id="UP000317650"/>
    </source>
</evidence>
<dbReference type="InterPro" id="IPR029060">
    <property type="entry name" value="PIN-like_dom_sf"/>
</dbReference>
<dbReference type="PANTHER" id="PTHR42646">
    <property type="entry name" value="FLAP ENDONUCLEASE XNI"/>
    <property type="match status" value="1"/>
</dbReference>
<dbReference type="InterPro" id="IPR038969">
    <property type="entry name" value="FEN"/>
</dbReference>
<accession>A0A4V6T4G6</accession>
<evidence type="ECO:0000259" key="4">
    <source>
        <dbReference type="SMART" id="SM00475"/>
    </source>
</evidence>
<dbReference type="PANTHER" id="PTHR42646:SF2">
    <property type="entry name" value="5'-3' EXONUCLEASE FAMILY PROTEIN"/>
    <property type="match status" value="1"/>
</dbReference>
<protein>
    <recommendedName>
        <fullName evidence="4">5'-3' exonuclease domain-containing protein</fullName>
    </recommendedName>
</protein>
<dbReference type="InterPro" id="IPR036279">
    <property type="entry name" value="5-3_exonuclease_C_sf"/>
</dbReference>
<organism evidence="5 6">
    <name type="scientific">Musa balbisiana</name>
    <name type="common">Banana</name>
    <dbReference type="NCBI Taxonomy" id="52838"/>
    <lineage>
        <taxon>Eukaryota</taxon>
        <taxon>Viridiplantae</taxon>
        <taxon>Streptophyta</taxon>
        <taxon>Embryophyta</taxon>
        <taxon>Tracheophyta</taxon>
        <taxon>Spermatophyta</taxon>
        <taxon>Magnoliopsida</taxon>
        <taxon>Liliopsida</taxon>
        <taxon>Zingiberales</taxon>
        <taxon>Musaceae</taxon>
        <taxon>Musa</taxon>
    </lineage>
</organism>
<dbReference type="GO" id="GO:0017108">
    <property type="term" value="F:5'-flap endonuclease activity"/>
    <property type="evidence" value="ECO:0007669"/>
    <property type="project" value="InterPro"/>
</dbReference>
<dbReference type="Pfam" id="PF02739">
    <property type="entry name" value="5_3_exonuc_N"/>
    <property type="match status" value="1"/>
</dbReference>